<evidence type="ECO:0000313" key="2">
    <source>
        <dbReference type="EMBL" id="OGZ65337.1"/>
    </source>
</evidence>
<evidence type="ECO:0008006" key="4">
    <source>
        <dbReference type="Google" id="ProtNLM"/>
    </source>
</evidence>
<organism evidence="2 3">
    <name type="scientific">Candidatus Staskawiczbacteria bacterium RIFCSPHIGHO2_01_FULL_41_41</name>
    <dbReference type="NCBI Taxonomy" id="1802203"/>
    <lineage>
        <taxon>Bacteria</taxon>
        <taxon>Candidatus Staskawicziibacteriota</taxon>
    </lineage>
</organism>
<proteinExistence type="predicted"/>
<evidence type="ECO:0000256" key="1">
    <source>
        <dbReference type="SAM" id="SignalP"/>
    </source>
</evidence>
<gene>
    <name evidence="2" type="ORF">A2822_02365</name>
</gene>
<keyword evidence="1" id="KW-0732">Signal</keyword>
<dbReference type="EMBL" id="MHOP01000023">
    <property type="protein sequence ID" value="OGZ65337.1"/>
    <property type="molecule type" value="Genomic_DNA"/>
</dbReference>
<accession>A0A1G2HS83</accession>
<dbReference type="AlphaFoldDB" id="A0A1G2HS83"/>
<feature type="chain" id="PRO_5009583163" description="DUF5667 domain-containing protein" evidence="1">
    <location>
        <begin position="27"/>
        <end position="154"/>
    </location>
</feature>
<protein>
    <recommendedName>
        <fullName evidence="4">DUF5667 domain-containing protein</fullName>
    </recommendedName>
</protein>
<dbReference type="Proteomes" id="UP000178774">
    <property type="component" value="Unassembled WGS sequence"/>
</dbReference>
<sequence length="154" mass="16767">MKSSRIFASLLAVLFTAALFAQSAMAQVPPPQDPAKEYDRVKGLLDKLETTLDGYIPISVAVTDAWDDRRPFLSQELMAAGDSYLDNAEASAYDASKKFGVAKDALNKAKTALTNMQPDVATLAIMEAETAINNSTFYNQEALLWLVQLDNTGK</sequence>
<comment type="caution">
    <text evidence="2">The sequence shown here is derived from an EMBL/GenBank/DDBJ whole genome shotgun (WGS) entry which is preliminary data.</text>
</comment>
<evidence type="ECO:0000313" key="3">
    <source>
        <dbReference type="Proteomes" id="UP000178774"/>
    </source>
</evidence>
<feature type="signal peptide" evidence="1">
    <location>
        <begin position="1"/>
        <end position="26"/>
    </location>
</feature>
<reference evidence="2 3" key="1">
    <citation type="journal article" date="2016" name="Nat. Commun.">
        <title>Thousands of microbial genomes shed light on interconnected biogeochemical processes in an aquifer system.</title>
        <authorList>
            <person name="Anantharaman K."/>
            <person name="Brown C.T."/>
            <person name="Hug L.A."/>
            <person name="Sharon I."/>
            <person name="Castelle C.J."/>
            <person name="Probst A.J."/>
            <person name="Thomas B.C."/>
            <person name="Singh A."/>
            <person name="Wilkins M.J."/>
            <person name="Karaoz U."/>
            <person name="Brodie E.L."/>
            <person name="Williams K.H."/>
            <person name="Hubbard S.S."/>
            <person name="Banfield J.F."/>
        </authorList>
    </citation>
    <scope>NUCLEOTIDE SEQUENCE [LARGE SCALE GENOMIC DNA]</scope>
</reference>
<name>A0A1G2HS83_9BACT</name>